<protein>
    <submittedName>
        <fullName evidence="3">OstA family protein</fullName>
    </submittedName>
</protein>
<dbReference type="STRING" id="869210.Marky_1358"/>
<name>F2NLJ5_MARHT</name>
<dbReference type="OrthoDB" id="24654at2"/>
<dbReference type="eggNOG" id="COG1452">
    <property type="taxonomic scope" value="Bacteria"/>
</dbReference>
<evidence type="ECO:0000256" key="1">
    <source>
        <dbReference type="ARBA" id="ARBA00022729"/>
    </source>
</evidence>
<keyword evidence="4" id="KW-1185">Reference proteome</keyword>
<dbReference type="PANTHER" id="PTHR36504">
    <property type="entry name" value="LIPOPOLYSACCHARIDE EXPORT SYSTEM PROTEIN LPTA"/>
    <property type="match status" value="1"/>
</dbReference>
<dbReference type="Pfam" id="PF03968">
    <property type="entry name" value="LptD_N"/>
    <property type="match status" value="1"/>
</dbReference>
<feature type="domain" description="Organic solvent tolerance-like N-terminal" evidence="2">
    <location>
        <begin position="56"/>
        <end position="148"/>
    </location>
</feature>
<evidence type="ECO:0000313" key="3">
    <source>
        <dbReference type="EMBL" id="AEB12094.1"/>
    </source>
</evidence>
<dbReference type="KEGG" id="mhd:Marky_1358"/>
<sequence>MRSRVMLFLMTGLLAAGLAASGGRILTIKYDGTRSGNLRFGPWTYESSRPDGVHGQVGDLEIFAPRAVLEAPEGKSMQEAEGERTATFEGEVVVKRGRVTARGPRLVYSEATGVGVLEGPAEMRQEPAREGEDPVEVQADKMTFDVDADVSTSEGSVRLTSGNQEGTADLVYYEEERGLAVFSMREGTVTLVRRRSGEQGDLVIQAREVRSLTREKQLIATGGVTLVDGEITTTGDALYYDDNEGTAIIIGSPAVSKNAAEGLTLSAGTLLHDVKKHRVQAYRKPFELPEATFAKQGE</sequence>
<evidence type="ECO:0000313" key="4">
    <source>
        <dbReference type="Proteomes" id="UP000007030"/>
    </source>
</evidence>
<dbReference type="PANTHER" id="PTHR36504:SF1">
    <property type="entry name" value="LIPOPOLYSACCHARIDE EXPORT SYSTEM PROTEIN LPTA"/>
    <property type="match status" value="1"/>
</dbReference>
<dbReference type="Gene3D" id="2.60.450.10">
    <property type="entry name" value="Lipopolysaccharide (LPS) transport protein A like domain"/>
    <property type="match status" value="1"/>
</dbReference>
<gene>
    <name evidence="3" type="ordered locus">Marky_1358</name>
</gene>
<keyword evidence="1" id="KW-0732">Signal</keyword>
<dbReference type="GO" id="GO:0009279">
    <property type="term" value="C:cell outer membrane"/>
    <property type="evidence" value="ECO:0007669"/>
    <property type="project" value="TreeGrafter"/>
</dbReference>
<organism evidence="3 4">
    <name type="scientific">Marinithermus hydrothermalis (strain DSM 14884 / JCM 11576 / T1)</name>
    <dbReference type="NCBI Taxonomy" id="869210"/>
    <lineage>
        <taxon>Bacteria</taxon>
        <taxon>Thermotogati</taxon>
        <taxon>Deinococcota</taxon>
        <taxon>Deinococci</taxon>
        <taxon>Thermales</taxon>
        <taxon>Thermaceae</taxon>
        <taxon>Marinithermus</taxon>
    </lineage>
</organism>
<dbReference type="EMBL" id="CP002630">
    <property type="protein sequence ID" value="AEB12094.1"/>
    <property type="molecule type" value="Genomic_DNA"/>
</dbReference>
<reference evidence="3 4" key="1">
    <citation type="journal article" date="2012" name="Stand. Genomic Sci.">
        <title>Complete genome sequence of the aerobic, heterotroph Marinithermus hydrothermalis type strain (T1(T)) from a deep-sea hydrothermal vent chimney.</title>
        <authorList>
            <person name="Copeland A."/>
            <person name="Gu W."/>
            <person name="Yasawong M."/>
            <person name="Lapidus A."/>
            <person name="Lucas S."/>
            <person name="Deshpande S."/>
            <person name="Pagani I."/>
            <person name="Tapia R."/>
            <person name="Cheng J.F."/>
            <person name="Goodwin L.A."/>
            <person name="Pitluck S."/>
            <person name="Liolios K."/>
            <person name="Ivanova N."/>
            <person name="Mavromatis K."/>
            <person name="Mikhailova N."/>
            <person name="Pati A."/>
            <person name="Chen A."/>
            <person name="Palaniappan K."/>
            <person name="Land M."/>
            <person name="Pan C."/>
            <person name="Brambilla E.M."/>
            <person name="Rohde M."/>
            <person name="Tindall B.J."/>
            <person name="Sikorski J."/>
            <person name="Goker M."/>
            <person name="Detter J.C."/>
            <person name="Bristow J."/>
            <person name="Eisen J.A."/>
            <person name="Markowitz V."/>
            <person name="Hugenholtz P."/>
            <person name="Kyrpides N.C."/>
            <person name="Klenk H.P."/>
            <person name="Woyke T."/>
        </authorList>
    </citation>
    <scope>NUCLEOTIDE SEQUENCE [LARGE SCALE GENOMIC DNA]</scope>
    <source>
        <strain evidence="4">DSM 14884 / JCM 11576 / T1</strain>
    </source>
</reference>
<accession>F2NLJ5</accession>
<dbReference type="InterPro" id="IPR052037">
    <property type="entry name" value="LPS_export_LptA"/>
</dbReference>
<dbReference type="GO" id="GO:0017089">
    <property type="term" value="F:glycolipid transfer activity"/>
    <property type="evidence" value="ECO:0007669"/>
    <property type="project" value="TreeGrafter"/>
</dbReference>
<dbReference type="GO" id="GO:0015920">
    <property type="term" value="P:lipopolysaccharide transport"/>
    <property type="evidence" value="ECO:0007669"/>
    <property type="project" value="TreeGrafter"/>
</dbReference>
<dbReference type="Proteomes" id="UP000007030">
    <property type="component" value="Chromosome"/>
</dbReference>
<evidence type="ECO:0000259" key="2">
    <source>
        <dbReference type="Pfam" id="PF03968"/>
    </source>
</evidence>
<dbReference type="GO" id="GO:0030288">
    <property type="term" value="C:outer membrane-bounded periplasmic space"/>
    <property type="evidence" value="ECO:0007669"/>
    <property type="project" value="TreeGrafter"/>
</dbReference>
<dbReference type="HOGENOM" id="CLU_065814_0_0_0"/>
<proteinExistence type="predicted"/>
<dbReference type="InterPro" id="IPR005653">
    <property type="entry name" value="OstA-like_N"/>
</dbReference>
<dbReference type="AlphaFoldDB" id="F2NLJ5"/>